<proteinExistence type="predicted"/>
<evidence type="ECO:0000256" key="1">
    <source>
        <dbReference type="SAM" id="MobiDB-lite"/>
    </source>
</evidence>
<dbReference type="OrthoDB" id="10261212at2759"/>
<dbReference type="InterPro" id="IPR007518">
    <property type="entry name" value="MINDY"/>
</dbReference>
<dbReference type="Pfam" id="PF04424">
    <property type="entry name" value="MINDY_DUB"/>
    <property type="match status" value="1"/>
</dbReference>
<keyword evidence="4" id="KW-1185">Reference proteome</keyword>
<feature type="compositionally biased region" description="Polar residues" evidence="1">
    <location>
        <begin position="277"/>
        <end position="297"/>
    </location>
</feature>
<sequence>MHRTRAVDFLGRRTPIVYQNDNGPCPLLAICNVLLLKNVISLNPDEGEVSQQKLLSLVAERLIDPNIAVQDKDEEYVRNREQNVADAIDLLPRLATGIDVNVMFRKIDDFEFTRERAIFDLLDIPLYHGWIVDPQDTETATAIGSKSYNALASGLAEFKSGDLEEEEELMRVLNLSKAESGDAVDGEVSFDTSHSHSSSNMETPQSESFQSEAPEVVGAAKEEHGDHAVSDDGSMLTNGAVNGSEVVPEESQETLTSKEPEDSEIKNMLPGDLDIPVQSSESTPSCPSHESFATSDHQPAVPTLVEGDKETCREQFDVQIHGQSNDTEAACDSSVATCGAVPGHATTELDVKSDSLDKSEPRPSSIQECEPIYQGEEHVLGTTNMVYENQEPVYEGEVVLAEQADKTGESSPSVDDKATEHQWELIDNFLQTTANQLTVYGLFCLQEGLNESELCVFFRNNHFNTMFKYNGSLYLLATDQGFISQTDLVWQRLDEVNGDGVFLTSNFTPFKAETPRNDSWNEQQAMTSTADYLAQFDNTSGNSDLELAIALQQQEFERQPQRFQAPPPQQQQQQQQPPQTQHQPTQSGRPGLVVGQRRSNVPPPSRSESKKERCIVM</sequence>
<feature type="region of interest" description="Disordered" evidence="1">
    <location>
        <begin position="183"/>
        <end position="300"/>
    </location>
</feature>
<comment type="caution">
    <text evidence="3">The sequence shown here is derived from an EMBL/GenBank/DDBJ whole genome shotgun (WGS) entry which is preliminary data.</text>
</comment>
<dbReference type="GO" id="GO:1990380">
    <property type="term" value="F:K48-linked deubiquitinase activity"/>
    <property type="evidence" value="ECO:0007669"/>
    <property type="project" value="InterPro"/>
</dbReference>
<dbReference type="GO" id="GO:0071108">
    <property type="term" value="P:protein K48-linked deubiquitination"/>
    <property type="evidence" value="ECO:0007669"/>
    <property type="project" value="TreeGrafter"/>
</dbReference>
<dbReference type="GO" id="GO:0016807">
    <property type="term" value="F:cysteine-type carboxypeptidase activity"/>
    <property type="evidence" value="ECO:0007669"/>
    <property type="project" value="TreeGrafter"/>
</dbReference>
<evidence type="ECO:0000313" key="4">
    <source>
        <dbReference type="Proteomes" id="UP000604825"/>
    </source>
</evidence>
<feature type="region of interest" description="Disordered" evidence="1">
    <location>
        <begin position="559"/>
        <end position="617"/>
    </location>
</feature>
<dbReference type="PANTHER" id="PTHR18063">
    <property type="entry name" value="NF-E2 INDUCIBLE PROTEIN"/>
    <property type="match status" value="1"/>
</dbReference>
<feature type="compositionally biased region" description="Polar residues" evidence="1">
    <location>
        <begin position="200"/>
        <end position="211"/>
    </location>
</feature>
<reference evidence="3" key="1">
    <citation type="submission" date="2020-10" db="EMBL/GenBank/DDBJ databases">
        <authorList>
            <person name="Han B."/>
            <person name="Lu T."/>
            <person name="Zhao Q."/>
            <person name="Huang X."/>
            <person name="Zhao Y."/>
        </authorList>
    </citation>
    <scope>NUCLEOTIDE SEQUENCE</scope>
</reference>
<evidence type="ECO:0000259" key="2">
    <source>
        <dbReference type="Pfam" id="PF04424"/>
    </source>
</evidence>
<gene>
    <name evidence="3" type="ORF">NCGR_LOCUS59511</name>
</gene>
<feature type="compositionally biased region" description="Low complexity" evidence="1">
    <location>
        <begin position="570"/>
        <end position="586"/>
    </location>
</feature>
<organism evidence="3 4">
    <name type="scientific">Miscanthus lutarioriparius</name>
    <dbReference type="NCBI Taxonomy" id="422564"/>
    <lineage>
        <taxon>Eukaryota</taxon>
        <taxon>Viridiplantae</taxon>
        <taxon>Streptophyta</taxon>
        <taxon>Embryophyta</taxon>
        <taxon>Tracheophyta</taxon>
        <taxon>Spermatophyta</taxon>
        <taxon>Magnoliopsida</taxon>
        <taxon>Liliopsida</taxon>
        <taxon>Poales</taxon>
        <taxon>Poaceae</taxon>
        <taxon>PACMAD clade</taxon>
        <taxon>Panicoideae</taxon>
        <taxon>Andropogonodae</taxon>
        <taxon>Andropogoneae</taxon>
        <taxon>Saccharinae</taxon>
        <taxon>Miscanthus</taxon>
    </lineage>
</organism>
<dbReference type="InterPro" id="IPR033979">
    <property type="entry name" value="MINDY_domain"/>
</dbReference>
<name>A0A811S306_9POAL</name>
<dbReference type="EMBL" id="CAJGYO010000018">
    <property type="protein sequence ID" value="CAD6335413.1"/>
    <property type="molecule type" value="Genomic_DNA"/>
</dbReference>
<feature type="compositionally biased region" description="Basic and acidic residues" evidence="1">
    <location>
        <begin position="607"/>
        <end position="617"/>
    </location>
</feature>
<dbReference type="Proteomes" id="UP000604825">
    <property type="component" value="Unassembled WGS sequence"/>
</dbReference>
<feature type="compositionally biased region" description="Basic and acidic residues" evidence="1">
    <location>
        <begin position="220"/>
        <end position="230"/>
    </location>
</feature>
<feature type="compositionally biased region" description="Basic and acidic residues" evidence="1">
    <location>
        <begin position="256"/>
        <end position="265"/>
    </location>
</feature>
<dbReference type="GO" id="GO:0004843">
    <property type="term" value="F:cysteine-type deubiquitinase activity"/>
    <property type="evidence" value="ECO:0007669"/>
    <property type="project" value="InterPro"/>
</dbReference>
<evidence type="ECO:0000313" key="3">
    <source>
        <dbReference type="EMBL" id="CAD6335413.1"/>
    </source>
</evidence>
<dbReference type="GO" id="GO:0071944">
    <property type="term" value="C:cell periphery"/>
    <property type="evidence" value="ECO:0007669"/>
    <property type="project" value="TreeGrafter"/>
</dbReference>
<dbReference type="PROSITE" id="PS50330">
    <property type="entry name" value="UIM"/>
    <property type="match status" value="1"/>
</dbReference>
<dbReference type="AlphaFoldDB" id="A0A811S306"/>
<protein>
    <recommendedName>
        <fullName evidence="2">MINDY deubiquitinase domain-containing protein</fullName>
    </recommendedName>
</protein>
<feature type="domain" description="MINDY deubiquitinase" evidence="2">
    <location>
        <begin position="2"/>
        <end position="507"/>
    </location>
</feature>
<dbReference type="InterPro" id="IPR003903">
    <property type="entry name" value="UIM_dom"/>
</dbReference>
<accession>A0A811S306</accession>
<dbReference type="PANTHER" id="PTHR18063:SF6">
    <property type="entry name" value="UBIQUITIN CARBOXYL-TERMINAL HYDROLASE"/>
    <property type="match status" value="1"/>
</dbReference>
<dbReference type="GO" id="GO:0005829">
    <property type="term" value="C:cytosol"/>
    <property type="evidence" value="ECO:0007669"/>
    <property type="project" value="TreeGrafter"/>
</dbReference>